<feature type="transmembrane region" description="Helical" evidence="7">
    <location>
        <begin position="102"/>
        <end position="123"/>
    </location>
</feature>
<evidence type="ECO:0000256" key="1">
    <source>
        <dbReference type="ARBA" id="ARBA00004651"/>
    </source>
</evidence>
<dbReference type="AlphaFoldDB" id="A0A4R6BTP2"/>
<keyword evidence="3" id="KW-1003">Cell membrane</keyword>
<dbReference type="PANTHER" id="PTHR43266">
    <property type="entry name" value="MACROLIDE-EFFLUX PROTEIN"/>
    <property type="match status" value="1"/>
</dbReference>
<dbReference type="PROSITE" id="PS50850">
    <property type="entry name" value="MFS"/>
    <property type="match status" value="1"/>
</dbReference>
<comment type="subcellular location">
    <subcellularLocation>
        <location evidence="1">Cell membrane</location>
        <topology evidence="1">Multi-pass membrane protein</topology>
    </subcellularLocation>
</comment>
<feature type="transmembrane region" description="Helical" evidence="7">
    <location>
        <begin position="286"/>
        <end position="307"/>
    </location>
</feature>
<keyword evidence="6 7" id="KW-0472">Membrane</keyword>
<evidence type="ECO:0000256" key="7">
    <source>
        <dbReference type="SAM" id="Phobius"/>
    </source>
</evidence>
<keyword evidence="4 7" id="KW-0812">Transmembrane</keyword>
<keyword evidence="10" id="KW-1185">Reference proteome</keyword>
<feature type="transmembrane region" description="Helical" evidence="7">
    <location>
        <begin position="196"/>
        <end position="217"/>
    </location>
</feature>
<dbReference type="InterPro" id="IPR036259">
    <property type="entry name" value="MFS_trans_sf"/>
</dbReference>
<evidence type="ECO:0000256" key="2">
    <source>
        <dbReference type="ARBA" id="ARBA00022448"/>
    </source>
</evidence>
<feature type="transmembrane region" description="Helical" evidence="7">
    <location>
        <begin position="401"/>
        <end position="422"/>
    </location>
</feature>
<accession>A0A4R6BTP2</accession>
<protein>
    <submittedName>
        <fullName evidence="9">MFS transporter</fullName>
    </submittedName>
</protein>
<evidence type="ECO:0000256" key="5">
    <source>
        <dbReference type="ARBA" id="ARBA00022989"/>
    </source>
</evidence>
<feature type="domain" description="Major facilitator superfamily (MFS) profile" evidence="8">
    <location>
        <begin position="37"/>
        <end position="426"/>
    </location>
</feature>
<dbReference type="InterPro" id="IPR020846">
    <property type="entry name" value="MFS_dom"/>
</dbReference>
<feature type="transmembrane region" description="Helical" evidence="7">
    <location>
        <begin position="314"/>
        <end position="332"/>
    </location>
</feature>
<comment type="caution">
    <text evidence="9">The sequence shown here is derived from an EMBL/GenBank/DDBJ whole genome shotgun (WGS) entry which is preliminary data.</text>
</comment>
<feature type="transmembrane region" description="Helical" evidence="7">
    <location>
        <begin position="38"/>
        <end position="63"/>
    </location>
</feature>
<dbReference type="Proteomes" id="UP000294802">
    <property type="component" value="Unassembled WGS sequence"/>
</dbReference>
<feature type="transmembrane region" description="Helical" evidence="7">
    <location>
        <begin position="6"/>
        <end position="26"/>
    </location>
</feature>
<dbReference type="GO" id="GO:0005886">
    <property type="term" value="C:plasma membrane"/>
    <property type="evidence" value="ECO:0007669"/>
    <property type="project" value="UniProtKB-SubCell"/>
</dbReference>
<gene>
    <name evidence="9" type="ORF">ERX29_07805</name>
</gene>
<dbReference type="CDD" id="cd06173">
    <property type="entry name" value="MFS_MefA_like"/>
    <property type="match status" value="1"/>
</dbReference>
<feature type="transmembrane region" description="Helical" evidence="7">
    <location>
        <begin position="169"/>
        <end position="190"/>
    </location>
</feature>
<evidence type="ECO:0000256" key="6">
    <source>
        <dbReference type="ARBA" id="ARBA00023136"/>
    </source>
</evidence>
<keyword evidence="5 7" id="KW-1133">Transmembrane helix</keyword>
<organism evidence="9 10">
    <name type="scientific">Macrococcus lamae</name>
    <dbReference type="NCBI Taxonomy" id="198484"/>
    <lineage>
        <taxon>Bacteria</taxon>
        <taxon>Bacillati</taxon>
        <taxon>Bacillota</taxon>
        <taxon>Bacilli</taxon>
        <taxon>Bacillales</taxon>
        <taxon>Staphylococcaceae</taxon>
        <taxon>Macrococcus</taxon>
    </lineage>
</organism>
<keyword evidence="2" id="KW-0813">Transport</keyword>
<dbReference type="InterPro" id="IPR011701">
    <property type="entry name" value="MFS"/>
</dbReference>
<feature type="transmembrane region" description="Helical" evidence="7">
    <location>
        <begin position="75"/>
        <end position="95"/>
    </location>
</feature>
<evidence type="ECO:0000259" key="8">
    <source>
        <dbReference type="PROSITE" id="PS50850"/>
    </source>
</evidence>
<feature type="transmembrane region" description="Helical" evidence="7">
    <location>
        <begin position="251"/>
        <end position="274"/>
    </location>
</feature>
<feature type="transmembrane region" description="Helical" evidence="7">
    <location>
        <begin position="372"/>
        <end position="395"/>
    </location>
</feature>
<evidence type="ECO:0000313" key="10">
    <source>
        <dbReference type="Proteomes" id="UP000294802"/>
    </source>
</evidence>
<feature type="transmembrane region" description="Helical" evidence="7">
    <location>
        <begin position="129"/>
        <end position="148"/>
    </location>
</feature>
<proteinExistence type="predicted"/>
<evidence type="ECO:0000256" key="4">
    <source>
        <dbReference type="ARBA" id="ARBA00022692"/>
    </source>
</evidence>
<dbReference type="EMBL" id="SCWB01000012">
    <property type="protein sequence ID" value="TDM07947.1"/>
    <property type="molecule type" value="Genomic_DNA"/>
</dbReference>
<sequence>MSLSCFVSSNIGTLFFVLVIYHLARGEMMNNSFKNKNFLLYMIGGSVSTAGTVLTDFGIIFLAYNMTKSGQLTSYIGAVETMPYIFFGLIGGVVADWYIKRHLLIVMQLIRIPLLVLLIVFYYLHQINLMSLIAIVILLSMTGCFFNPAHRALLPKIVIEEERVTANSYYDIAIRATTIVGMFISGIILLFADIGIFFIIDLVTYIISLICLLLLNVNETKTNISKSIKKVKDDLLEFYSYLKTQLIIKQLFSVTFLIVFLNTWIFDIGFLLLLKESSDHVQSDYAFYKGLYSIFGIVVNLFIPLLFKKQSIETYLIGTLVWGAGFLLMSVWHDPVGIIISLFIISAGLILSSMTRAYLIQSEVSEPMHARAFSFNAVLLYIANTISYIVFGFLYNYVSISIIYLACSLLMIITAVLFFELFRRQKRQLLKP</sequence>
<dbReference type="Pfam" id="PF07690">
    <property type="entry name" value="MFS_1"/>
    <property type="match status" value="1"/>
</dbReference>
<dbReference type="SUPFAM" id="SSF103473">
    <property type="entry name" value="MFS general substrate transporter"/>
    <property type="match status" value="1"/>
</dbReference>
<name>A0A4R6BTP2_9STAP</name>
<evidence type="ECO:0000313" key="9">
    <source>
        <dbReference type="EMBL" id="TDM07947.1"/>
    </source>
</evidence>
<evidence type="ECO:0000256" key="3">
    <source>
        <dbReference type="ARBA" id="ARBA00022475"/>
    </source>
</evidence>
<dbReference type="PANTHER" id="PTHR43266:SF2">
    <property type="entry name" value="MAJOR FACILITATOR SUPERFAMILY (MFS) PROFILE DOMAIN-CONTAINING PROTEIN"/>
    <property type="match status" value="1"/>
</dbReference>
<dbReference type="GO" id="GO:0022857">
    <property type="term" value="F:transmembrane transporter activity"/>
    <property type="evidence" value="ECO:0007669"/>
    <property type="project" value="InterPro"/>
</dbReference>
<dbReference type="Gene3D" id="1.20.1250.20">
    <property type="entry name" value="MFS general substrate transporter like domains"/>
    <property type="match status" value="1"/>
</dbReference>
<reference evidence="9 10" key="1">
    <citation type="submission" date="2019-01" db="EMBL/GenBank/DDBJ databases">
        <title>Draft genome sequences of the type strains of six Macrococcus species.</title>
        <authorList>
            <person name="Mazhar S."/>
            <person name="Altermann E."/>
            <person name="Hill C."/>
            <person name="Mcauliffe O."/>
        </authorList>
    </citation>
    <scope>NUCLEOTIDE SEQUENCE [LARGE SCALE GENOMIC DNA]</scope>
    <source>
        <strain evidence="9 10">CCM4815</strain>
    </source>
</reference>
<feature type="transmembrane region" description="Helical" evidence="7">
    <location>
        <begin position="338"/>
        <end position="360"/>
    </location>
</feature>